<dbReference type="GeneID" id="92177776"/>
<keyword evidence="3" id="KW-1185">Reference proteome</keyword>
<evidence type="ECO:0008006" key="4">
    <source>
        <dbReference type="Google" id="ProtNLM"/>
    </source>
</evidence>
<dbReference type="Proteomes" id="UP001388673">
    <property type="component" value="Unassembled WGS sequence"/>
</dbReference>
<feature type="region of interest" description="Disordered" evidence="1">
    <location>
        <begin position="1"/>
        <end position="81"/>
    </location>
</feature>
<dbReference type="EMBL" id="JBCAWK010000001">
    <property type="protein sequence ID" value="KAK8869947.1"/>
    <property type="molecule type" value="Genomic_DNA"/>
</dbReference>
<reference evidence="2 3" key="1">
    <citation type="journal article" date="2024" name="bioRxiv">
        <title>Comparative genomics of Cryptococcus and Kwoniella reveals pathogenesis evolution and contrasting karyotype dynamics via intercentromeric recombination or chromosome fusion.</title>
        <authorList>
            <person name="Coelho M.A."/>
            <person name="David-Palma M."/>
            <person name="Shea T."/>
            <person name="Bowers K."/>
            <person name="McGinley-Smith S."/>
            <person name="Mohammad A.W."/>
            <person name="Gnirke A."/>
            <person name="Yurkov A.M."/>
            <person name="Nowrousian M."/>
            <person name="Sun S."/>
            <person name="Cuomo C.A."/>
            <person name="Heitman J."/>
        </authorList>
    </citation>
    <scope>NUCLEOTIDE SEQUENCE [LARGE SCALE GENOMIC DNA]</scope>
    <source>
        <strain evidence="2 3">CBS 13917</strain>
    </source>
</reference>
<accession>A0AAW0Z738</accession>
<feature type="compositionally biased region" description="Basic and acidic residues" evidence="1">
    <location>
        <begin position="19"/>
        <end position="38"/>
    </location>
</feature>
<sequence length="144" mass="16568">MDDVTAKTAAAARALKGHAGKEEDLSEAKKDLTGDREQGQGGARRGTKVAIVEEEKVEKQKQKQKKDKDKMVKNNGKEFQMVQVNQPEKVEFKETMKEQTIVKQNQHPLPHSGHDRRWHKEEEDRGVNEHFRRATVARDEDRDN</sequence>
<dbReference type="KEGG" id="kne:92177776"/>
<name>A0AAW0Z738_9TREE</name>
<dbReference type="RefSeq" id="XP_066806193.1">
    <property type="nucleotide sequence ID" value="XM_066943651.1"/>
</dbReference>
<protein>
    <recommendedName>
        <fullName evidence="4">Cytoplasmic protein</fullName>
    </recommendedName>
</protein>
<organism evidence="2 3">
    <name type="scientific">Kwoniella newhampshirensis</name>
    <dbReference type="NCBI Taxonomy" id="1651941"/>
    <lineage>
        <taxon>Eukaryota</taxon>
        <taxon>Fungi</taxon>
        <taxon>Dikarya</taxon>
        <taxon>Basidiomycota</taxon>
        <taxon>Agaricomycotina</taxon>
        <taxon>Tremellomycetes</taxon>
        <taxon>Tremellales</taxon>
        <taxon>Cryptococcaceae</taxon>
        <taxon>Kwoniella</taxon>
    </lineage>
</organism>
<evidence type="ECO:0000313" key="2">
    <source>
        <dbReference type="EMBL" id="KAK8869947.1"/>
    </source>
</evidence>
<dbReference type="AlphaFoldDB" id="A0AAW0Z738"/>
<comment type="caution">
    <text evidence="2">The sequence shown here is derived from an EMBL/GenBank/DDBJ whole genome shotgun (WGS) entry which is preliminary data.</text>
</comment>
<feature type="compositionally biased region" description="Basic and acidic residues" evidence="1">
    <location>
        <begin position="112"/>
        <end position="144"/>
    </location>
</feature>
<feature type="compositionally biased region" description="Basic and acidic residues" evidence="1">
    <location>
        <begin position="51"/>
        <end position="76"/>
    </location>
</feature>
<gene>
    <name evidence="2" type="ORF">IAR55_000516</name>
</gene>
<evidence type="ECO:0000313" key="3">
    <source>
        <dbReference type="Proteomes" id="UP001388673"/>
    </source>
</evidence>
<proteinExistence type="predicted"/>
<feature type="region of interest" description="Disordered" evidence="1">
    <location>
        <begin position="100"/>
        <end position="144"/>
    </location>
</feature>
<evidence type="ECO:0000256" key="1">
    <source>
        <dbReference type="SAM" id="MobiDB-lite"/>
    </source>
</evidence>
<feature type="compositionally biased region" description="Low complexity" evidence="1">
    <location>
        <begin position="1"/>
        <end position="14"/>
    </location>
</feature>